<dbReference type="Gene3D" id="2.140.10.10">
    <property type="entry name" value="Quinoprotein alcohol dehydrogenase-like superfamily"/>
    <property type="match status" value="4"/>
</dbReference>
<comment type="cofactor">
    <cofactor evidence="1">
        <name>pyrroloquinoline quinone</name>
        <dbReference type="ChEBI" id="CHEBI:58442"/>
    </cofactor>
</comment>
<dbReference type="Pfam" id="PF01011">
    <property type="entry name" value="PQQ"/>
    <property type="match status" value="1"/>
</dbReference>
<keyword evidence="7" id="KW-1185">Reference proteome</keyword>
<sequence length="1531" mass="165053">MFPASLLSRFLSSPSNVHMGVAKRVLKYVKGTTNLGIWYLKTRGVKLDGYADSDWVGSVDDMKSTSSYVFTIGSGVICWNSRKQEVVAQSNTEAEYISLVAAANQAIWLRKLLADLGQEQSSPTELYCDNKSAISITQNPVQHGRTKHINVKFHSIREAEKNSLVKLHYFSTDEQLADIMTKGLPKSRLEFLRLKLGRLMWSTRLESNPAGVVAMSGTFHKGSFYVGTSSLEELLGIEQCCIFRGSLSKLDIKTGAILWQTFTLPDNHGERGEYAGAAIWGSSPSIDVQRNLVYVATGNLYSAPLNIQECQEQQNNQTVPTQPDQCIEPDNHSNSILAFDLDSGKIKWYRQLGGYDVWFLACSNLSTPNCPSGPNQDADFGEAPMMLRIYLNGTMLDIVVAVQKSGFAWALDRYDGSLVWSTEAGPGGLTGGGTWGAATDGKRVYTNIVNSSGQNFTLKPSDAITTAGGWVAMDANTGETLWSTANPSNATSNGPVTIANGVLFAGSTHPTGPMYAMEATSGRILWSHNTGASVYGGASWDSMSQKDSHKDSADWLNHGGDLYNRRYASTETEISPETTSKLRLKWEFYAGKDITATPAIFNVSRSTPTIAGDMLIIGIYGPAVVIGVDQATGRLVWSTWLESNPAGVVTMSGTFHKGSFYVGTSSLEELLGIEQCCIFRGSLSKLDIKTGAILWQTFTLPDNHGERGEYAGAAIWGSSPSIDVQRNLVYVATGNLYSAPLNIQECQEQQNNQTVPTQPDQCIEPDNHSNSILAFDLDSGKIKWYRQLGGYDVWFLACNNLSTPNCPPGPNPDADFGEAPMMLSIYVNGTMRDIVVAVQKSGFAWALDRYDGSLVWSTEAGPGGLAGGGTWGATTDGKRVYTNIVNSYGKNFTLKPSDTITTTGGWVAMDANTGETLWSTANPSNATSNGPVTIANGVLFAGSTHPTGPMYAMEAASGRILWSHNTGASVYGGASWDSMNQKDSHKDPADWLNHGGDLYNRRYAMSRSTPTIAGDMLIIGIYGPAVVIGVDRATGRLAWSTRLESNPAGAVTMSGTFHNGSFYVGTSSFEEKLSIKQCCIFRGSLSKLDIKTGTILWQTYVLPDNHGEKGEYAGGAIWGSSPSIGVLRNFVYIATGNLYSAPLNIRECQEQQNNQTVPTQPDPCIEPDNHSNSILAFDLDSGKIKWYRQLGGYDLWFRACNNLSTPNCPPGPNPDADFGEAPMMLSIYLNGTMPDIVVAVQKSGFAWALDRDDGSLVWYTEAGPGGVTGGGTWGAATDGKRVYTNILNSDGKNFTLKPSNTITNAGGWVAMDANTGKTLWSTANPSNASTNGPVTIANGVLFAGSTHPTGPMYAMEAASGRILWSHNTGASVFGGASGSLSRLDKKTGAIIWQTLLPDNKGEAGEYARAIIWGSSPSIDVARNLLFIATVIFSTNGIRTTTCPTYSAPLSVRECKEKQNNQTVSSQPDQSIEPDNYSNLILVLDLDSEADFGEAPMMPAACSNEETTQDLVVAVQKRGFASALDRNDDNFI</sequence>
<dbReference type="InterPro" id="IPR011047">
    <property type="entry name" value="Quinoprotein_ADH-like_sf"/>
</dbReference>
<name>A0ABY9DB29_VITVI</name>
<dbReference type="InterPro" id="IPR002372">
    <property type="entry name" value="PQQ_rpt_dom"/>
</dbReference>
<evidence type="ECO:0000256" key="3">
    <source>
        <dbReference type="ARBA" id="ARBA00023002"/>
    </source>
</evidence>
<accession>A0ABY9DB29</accession>
<dbReference type="CDD" id="cd09272">
    <property type="entry name" value="RNase_HI_RT_Ty1"/>
    <property type="match status" value="1"/>
</dbReference>
<dbReference type="SMART" id="SM00564">
    <property type="entry name" value="PQQ"/>
    <property type="match status" value="14"/>
</dbReference>
<proteinExistence type="inferred from homology"/>
<feature type="domain" description="Pyrrolo-quinoline quinone repeat" evidence="4">
    <location>
        <begin position="250"/>
        <end position="423"/>
    </location>
</feature>
<evidence type="ECO:0000313" key="7">
    <source>
        <dbReference type="Proteomes" id="UP001227230"/>
    </source>
</evidence>
<dbReference type="EMBL" id="CP126661">
    <property type="protein sequence ID" value="WKA04572.1"/>
    <property type="molecule type" value="Genomic_DNA"/>
</dbReference>
<evidence type="ECO:0000313" key="6">
    <source>
        <dbReference type="EMBL" id="WKA04572.1"/>
    </source>
</evidence>
<dbReference type="PANTHER" id="PTHR32303:SF10">
    <property type="entry name" value="OUTER MEMBRANE PROTEIN ASSEMBLY FACTOR BAMB"/>
    <property type="match status" value="1"/>
</dbReference>
<comment type="similarity">
    <text evidence="2">Belongs to the bacterial PQQ dehydrogenase family.</text>
</comment>
<feature type="domain" description="Pyrrolo-quinoline quinone repeat" evidence="5">
    <location>
        <begin position="469"/>
        <end position="784"/>
    </location>
</feature>
<protein>
    <recommendedName>
        <fullName evidence="4 5">Pyrrolo-quinoline quinone repeat domain-containing protein</fullName>
    </recommendedName>
</protein>
<dbReference type="SUPFAM" id="SSF50998">
    <property type="entry name" value="Quinoprotein alcohol dehydrogenase-like"/>
    <property type="match status" value="4"/>
</dbReference>
<dbReference type="Pfam" id="PF13360">
    <property type="entry name" value="PQQ_2"/>
    <property type="match status" value="3"/>
</dbReference>
<feature type="domain" description="Pyrrolo-quinoline quinone repeat" evidence="5">
    <location>
        <begin position="1248"/>
        <end position="1402"/>
    </location>
</feature>
<evidence type="ECO:0000259" key="5">
    <source>
        <dbReference type="Pfam" id="PF13360"/>
    </source>
</evidence>
<gene>
    <name evidence="6" type="ORF">VitviT2T_022596</name>
</gene>
<keyword evidence="3" id="KW-0560">Oxidoreductase</keyword>
<organism evidence="6 7">
    <name type="scientific">Vitis vinifera</name>
    <name type="common">Grape</name>
    <dbReference type="NCBI Taxonomy" id="29760"/>
    <lineage>
        <taxon>Eukaryota</taxon>
        <taxon>Viridiplantae</taxon>
        <taxon>Streptophyta</taxon>
        <taxon>Embryophyta</taxon>
        <taxon>Tracheophyta</taxon>
        <taxon>Spermatophyta</taxon>
        <taxon>Magnoliopsida</taxon>
        <taxon>eudicotyledons</taxon>
        <taxon>Gunneridae</taxon>
        <taxon>Pentapetalae</taxon>
        <taxon>rosids</taxon>
        <taxon>Vitales</taxon>
        <taxon>Vitaceae</taxon>
        <taxon>Viteae</taxon>
        <taxon>Vitis</taxon>
    </lineage>
</organism>
<evidence type="ECO:0000259" key="4">
    <source>
        <dbReference type="Pfam" id="PF01011"/>
    </source>
</evidence>
<reference evidence="6 7" key="1">
    <citation type="journal article" date="2023" name="Hortic Res">
        <title>The complete reference genome for grapevine (Vitis vinifera L.) genetics and breeding.</title>
        <authorList>
            <person name="Shi X."/>
            <person name="Cao S."/>
            <person name="Wang X."/>
            <person name="Huang S."/>
            <person name="Wang Y."/>
            <person name="Liu Z."/>
            <person name="Liu W."/>
            <person name="Leng X."/>
            <person name="Peng Y."/>
            <person name="Wang N."/>
            <person name="Wang Y."/>
            <person name="Ma Z."/>
            <person name="Xu X."/>
            <person name="Zhang F."/>
            <person name="Xue H."/>
            <person name="Zhong H."/>
            <person name="Wang Y."/>
            <person name="Zhang K."/>
            <person name="Velt A."/>
            <person name="Avia K."/>
            <person name="Holtgrawe D."/>
            <person name="Grimplet J."/>
            <person name="Matus J.T."/>
            <person name="Ware D."/>
            <person name="Wu X."/>
            <person name="Wang H."/>
            <person name="Liu C."/>
            <person name="Fang Y."/>
            <person name="Rustenholz C."/>
            <person name="Cheng Z."/>
            <person name="Xiao H."/>
            <person name="Zhou Y."/>
        </authorList>
    </citation>
    <scope>NUCLEOTIDE SEQUENCE [LARGE SCALE GENOMIC DNA]</scope>
    <source>
        <strain evidence="7">cv. Pinot noir / PN40024</strain>
        <tissue evidence="6">Leaf</tissue>
    </source>
</reference>
<dbReference type="Proteomes" id="UP001227230">
    <property type="component" value="Chromosome 14"/>
</dbReference>
<dbReference type="InterPro" id="IPR018391">
    <property type="entry name" value="PQQ_b-propeller_rpt"/>
</dbReference>
<feature type="domain" description="Pyrrolo-quinoline quinone repeat" evidence="5">
    <location>
        <begin position="905"/>
        <end position="1186"/>
    </location>
</feature>
<evidence type="ECO:0000256" key="1">
    <source>
        <dbReference type="ARBA" id="ARBA00001931"/>
    </source>
</evidence>
<dbReference type="PANTHER" id="PTHR32303">
    <property type="entry name" value="QUINOPROTEIN ALCOHOL DEHYDROGENASE (CYTOCHROME C)"/>
    <property type="match status" value="1"/>
</dbReference>
<evidence type="ECO:0000256" key="2">
    <source>
        <dbReference type="ARBA" id="ARBA00008156"/>
    </source>
</evidence>